<dbReference type="InterPro" id="IPR023393">
    <property type="entry name" value="START-like_dom_sf"/>
</dbReference>
<evidence type="ECO:0000313" key="4">
    <source>
        <dbReference type="Proteomes" id="UP000285575"/>
    </source>
</evidence>
<gene>
    <name evidence="3" type="ORF">EOE66_02945</name>
</gene>
<organism evidence="3 4">
    <name type="scientific">Rubrivivax rivuli</name>
    <dbReference type="NCBI Taxonomy" id="1862385"/>
    <lineage>
        <taxon>Bacteria</taxon>
        <taxon>Pseudomonadati</taxon>
        <taxon>Pseudomonadota</taxon>
        <taxon>Betaproteobacteria</taxon>
        <taxon>Burkholderiales</taxon>
        <taxon>Sphaerotilaceae</taxon>
        <taxon>Rubrivivax</taxon>
    </lineage>
</organism>
<evidence type="ECO:0000259" key="2">
    <source>
        <dbReference type="Pfam" id="PF08327"/>
    </source>
</evidence>
<reference evidence="3 4" key="1">
    <citation type="submission" date="2019-01" db="EMBL/GenBank/DDBJ databases">
        <authorList>
            <person name="Chen W.-M."/>
        </authorList>
    </citation>
    <scope>NUCLEOTIDE SEQUENCE [LARGE SCALE GENOMIC DNA]</scope>
    <source>
        <strain evidence="3 4">KYPY4</strain>
    </source>
</reference>
<dbReference type="OrthoDB" id="9805228at2"/>
<accession>A0A437RRX8</accession>
<dbReference type="Pfam" id="PF08327">
    <property type="entry name" value="AHSA1"/>
    <property type="match status" value="1"/>
</dbReference>
<sequence length="167" mass="18131">MSNVLLLERELPLPPAAVWRAWTEPDLLKRWFCPLPWQTVEAHIDLQPGGAFGTVMQGPDGTRMAGTGCYLVVEAPHRLVWTSALGPGYTPQVDFHGAPLFTCELRFEALPDGGTRYSARAIHGDEAGAQRHAAMGFHDGWGAALSQLVTTMQAQMKGPMQGHIAEG</sequence>
<dbReference type="EMBL" id="SACR01000001">
    <property type="protein sequence ID" value="RVU49540.1"/>
    <property type="molecule type" value="Genomic_DNA"/>
</dbReference>
<keyword evidence="4" id="KW-1185">Reference proteome</keyword>
<dbReference type="SUPFAM" id="SSF55961">
    <property type="entry name" value="Bet v1-like"/>
    <property type="match status" value="1"/>
</dbReference>
<dbReference type="Gene3D" id="3.30.530.20">
    <property type="match status" value="1"/>
</dbReference>
<comment type="caution">
    <text evidence="3">The sequence shown here is derived from an EMBL/GenBank/DDBJ whole genome shotgun (WGS) entry which is preliminary data.</text>
</comment>
<name>A0A437RRX8_9BURK</name>
<dbReference type="InterPro" id="IPR013538">
    <property type="entry name" value="ASHA1/2-like_C"/>
</dbReference>
<feature type="domain" description="Activator of Hsp90 ATPase homologue 1/2-like C-terminal" evidence="2">
    <location>
        <begin position="13"/>
        <end position="152"/>
    </location>
</feature>
<dbReference type="Proteomes" id="UP000285575">
    <property type="component" value="Unassembled WGS sequence"/>
</dbReference>
<protein>
    <submittedName>
        <fullName evidence="3">Polyketide cyclase</fullName>
    </submittedName>
</protein>
<evidence type="ECO:0000313" key="3">
    <source>
        <dbReference type="EMBL" id="RVU49540.1"/>
    </source>
</evidence>
<dbReference type="AlphaFoldDB" id="A0A437RRX8"/>
<dbReference type="RefSeq" id="WP_128227176.1">
    <property type="nucleotide sequence ID" value="NZ_SACR01000001.1"/>
</dbReference>
<proteinExistence type="inferred from homology"/>
<evidence type="ECO:0000256" key="1">
    <source>
        <dbReference type="ARBA" id="ARBA00006817"/>
    </source>
</evidence>
<comment type="similarity">
    <text evidence="1">Belongs to the AHA1 family.</text>
</comment>